<sequence>GIEYYTTRMDYYTPTWFNGSIIDYASSVTGIHTNSSGKLKSDSFFGNNSLISQKVGYVGDTMEELLNSAENVCVVDETFIELNPSIGIGDNITIFPHQFTLKTINAGIFPYITTAIPYMGNYTSISGSTADLTLSDDVYLSYAL</sequence>
<proteinExistence type="predicted"/>
<gene>
    <name evidence="1" type="ORF">S01H4_39376</name>
</gene>
<protein>
    <submittedName>
        <fullName evidence="1">Uncharacterized protein</fullName>
    </submittedName>
</protein>
<evidence type="ECO:0000313" key="1">
    <source>
        <dbReference type="EMBL" id="GAG98856.1"/>
    </source>
</evidence>
<accession>X1DR15</accession>
<dbReference type="AlphaFoldDB" id="X1DR15"/>
<comment type="caution">
    <text evidence="1">The sequence shown here is derived from an EMBL/GenBank/DDBJ whole genome shotgun (WGS) entry which is preliminary data.</text>
</comment>
<organism evidence="1">
    <name type="scientific">marine sediment metagenome</name>
    <dbReference type="NCBI Taxonomy" id="412755"/>
    <lineage>
        <taxon>unclassified sequences</taxon>
        <taxon>metagenomes</taxon>
        <taxon>ecological metagenomes</taxon>
    </lineage>
</organism>
<dbReference type="EMBL" id="BART01021321">
    <property type="protein sequence ID" value="GAG98856.1"/>
    <property type="molecule type" value="Genomic_DNA"/>
</dbReference>
<reference evidence="1" key="1">
    <citation type="journal article" date="2014" name="Front. Microbiol.">
        <title>High frequency of phylogenetically diverse reductive dehalogenase-homologous genes in deep subseafloor sedimentary metagenomes.</title>
        <authorList>
            <person name="Kawai M."/>
            <person name="Futagami T."/>
            <person name="Toyoda A."/>
            <person name="Takaki Y."/>
            <person name="Nishi S."/>
            <person name="Hori S."/>
            <person name="Arai W."/>
            <person name="Tsubouchi T."/>
            <person name="Morono Y."/>
            <person name="Uchiyama I."/>
            <person name="Ito T."/>
            <person name="Fujiyama A."/>
            <person name="Inagaki F."/>
            <person name="Takami H."/>
        </authorList>
    </citation>
    <scope>NUCLEOTIDE SEQUENCE</scope>
    <source>
        <strain evidence="1">Expedition CK06-06</strain>
    </source>
</reference>
<feature type="non-terminal residue" evidence="1">
    <location>
        <position position="1"/>
    </location>
</feature>
<name>X1DR15_9ZZZZ</name>